<dbReference type="VEuPathDB" id="FungiDB:PV07_02388"/>
<comment type="similarity">
    <text evidence="2">Belongs to the beta-class carbonic anhydrase family.</text>
</comment>
<dbReference type="SUPFAM" id="SSF53056">
    <property type="entry name" value="beta-carbonic anhydrase, cab"/>
    <property type="match status" value="1"/>
</dbReference>
<dbReference type="PANTHER" id="PTHR43175:SF3">
    <property type="entry name" value="CARBON DISULFIDE HYDROLASE"/>
    <property type="match status" value="1"/>
</dbReference>
<dbReference type="InterPro" id="IPR001765">
    <property type="entry name" value="Carbonic_anhydrase"/>
</dbReference>
<proteinExistence type="inferred from homology"/>
<evidence type="ECO:0000256" key="2">
    <source>
        <dbReference type="ARBA" id="ARBA00006217"/>
    </source>
</evidence>
<dbReference type="GeneID" id="27341582"/>
<dbReference type="PANTHER" id="PTHR43175">
    <property type="entry name" value="CARBONIC ANHYDRASE"/>
    <property type="match status" value="1"/>
</dbReference>
<evidence type="ECO:0000256" key="1">
    <source>
        <dbReference type="ARBA" id="ARBA00001947"/>
    </source>
</evidence>
<keyword evidence="6" id="KW-1185">Reference proteome</keyword>
<protein>
    <recommendedName>
        <fullName evidence="7">Carbonic anhydrase</fullName>
    </recommendedName>
</protein>
<dbReference type="OrthoDB" id="10248475at2759"/>
<accession>A0A0D2DJ18</accession>
<dbReference type="InterPro" id="IPR036874">
    <property type="entry name" value="Carbonic_anhydrase_sf"/>
</dbReference>
<dbReference type="HOGENOM" id="CLU_084253_4_0_1"/>
<evidence type="ECO:0000256" key="4">
    <source>
        <dbReference type="ARBA" id="ARBA00022833"/>
    </source>
</evidence>
<dbReference type="GO" id="GO:0008270">
    <property type="term" value="F:zinc ion binding"/>
    <property type="evidence" value="ECO:0007669"/>
    <property type="project" value="InterPro"/>
</dbReference>
<organism evidence="5 6">
    <name type="scientific">Cladophialophora immunda</name>
    <dbReference type="NCBI Taxonomy" id="569365"/>
    <lineage>
        <taxon>Eukaryota</taxon>
        <taxon>Fungi</taxon>
        <taxon>Dikarya</taxon>
        <taxon>Ascomycota</taxon>
        <taxon>Pezizomycotina</taxon>
        <taxon>Eurotiomycetes</taxon>
        <taxon>Chaetothyriomycetidae</taxon>
        <taxon>Chaetothyriales</taxon>
        <taxon>Herpotrichiellaceae</taxon>
        <taxon>Cladophialophora</taxon>
    </lineage>
</organism>
<sequence length="167" mass="18395">MRSTGTGVVVLSCSDPPFNLYQILGIDATLKVTMVCNAGGRAFDAIRTLSVLQTIGNPGTIIVMHHTDIKRALLELNPEANELIESSKFGEITTGMDESIRADIAFLKASPLVKNTTQIVGLAYDIESGVLREVDVKENRLRMSFWYLMPISNEDRTLSTKHGDNHM</sequence>
<dbReference type="Gene3D" id="3.40.1050.10">
    <property type="entry name" value="Carbonic anhydrase"/>
    <property type="match status" value="1"/>
</dbReference>
<dbReference type="EMBL" id="KN847040">
    <property type="protein sequence ID" value="KIW35704.1"/>
    <property type="molecule type" value="Genomic_DNA"/>
</dbReference>
<gene>
    <name evidence="5" type="ORF">PV07_02388</name>
</gene>
<dbReference type="GO" id="GO:0004089">
    <property type="term" value="F:carbonate dehydratase activity"/>
    <property type="evidence" value="ECO:0007669"/>
    <property type="project" value="InterPro"/>
</dbReference>
<dbReference type="STRING" id="569365.A0A0D2DJ18"/>
<evidence type="ECO:0000313" key="5">
    <source>
        <dbReference type="EMBL" id="KIW35704.1"/>
    </source>
</evidence>
<keyword evidence="3" id="KW-0479">Metal-binding</keyword>
<dbReference type="Proteomes" id="UP000054466">
    <property type="component" value="Unassembled WGS sequence"/>
</dbReference>
<dbReference type="RefSeq" id="XP_016255920.1">
    <property type="nucleotide sequence ID" value="XM_016388992.1"/>
</dbReference>
<reference evidence="5 6" key="1">
    <citation type="submission" date="2015-01" db="EMBL/GenBank/DDBJ databases">
        <title>The Genome Sequence of Cladophialophora immunda CBS83496.</title>
        <authorList>
            <consortium name="The Broad Institute Genomics Platform"/>
            <person name="Cuomo C."/>
            <person name="de Hoog S."/>
            <person name="Gorbushina A."/>
            <person name="Stielow B."/>
            <person name="Teixiera M."/>
            <person name="Abouelleil A."/>
            <person name="Chapman S.B."/>
            <person name="Priest M."/>
            <person name="Young S.K."/>
            <person name="Wortman J."/>
            <person name="Nusbaum C."/>
            <person name="Birren B."/>
        </authorList>
    </citation>
    <scope>NUCLEOTIDE SEQUENCE [LARGE SCALE GENOMIC DNA]</scope>
    <source>
        <strain evidence="5 6">CBS 83496</strain>
    </source>
</reference>
<evidence type="ECO:0000313" key="6">
    <source>
        <dbReference type="Proteomes" id="UP000054466"/>
    </source>
</evidence>
<evidence type="ECO:0008006" key="7">
    <source>
        <dbReference type="Google" id="ProtNLM"/>
    </source>
</evidence>
<dbReference type="AlphaFoldDB" id="A0A0D2DJ18"/>
<comment type="cofactor">
    <cofactor evidence="1">
        <name>Zn(2+)</name>
        <dbReference type="ChEBI" id="CHEBI:29105"/>
    </cofactor>
</comment>
<evidence type="ECO:0000256" key="3">
    <source>
        <dbReference type="ARBA" id="ARBA00022723"/>
    </source>
</evidence>
<name>A0A0D2DJ18_9EURO</name>
<keyword evidence="4" id="KW-0862">Zinc</keyword>